<protein>
    <submittedName>
        <fullName evidence="2">DNA polymerase beta domain-containing protein</fullName>
    </submittedName>
</protein>
<dbReference type="RefSeq" id="WP_014986250.1">
    <property type="nucleotide sequence ID" value="NC_018681.1"/>
</dbReference>
<dbReference type="HOGENOM" id="CLU_069366_1_0_11"/>
<organism evidence="2 3">
    <name type="scientific">Nocardia brasiliensis (strain ATCC 700358 / HUJEG-1)</name>
    <dbReference type="NCBI Taxonomy" id="1133849"/>
    <lineage>
        <taxon>Bacteria</taxon>
        <taxon>Bacillati</taxon>
        <taxon>Actinomycetota</taxon>
        <taxon>Actinomycetes</taxon>
        <taxon>Mycobacteriales</taxon>
        <taxon>Nocardiaceae</taxon>
        <taxon>Nocardia</taxon>
    </lineage>
</organism>
<dbReference type="SUPFAM" id="SSF81301">
    <property type="entry name" value="Nucleotidyltransferase"/>
    <property type="match status" value="1"/>
</dbReference>
<dbReference type="Proteomes" id="UP000006304">
    <property type="component" value="Chromosome"/>
</dbReference>
<dbReference type="CDD" id="cd05403">
    <property type="entry name" value="NT_KNTase_like"/>
    <property type="match status" value="1"/>
</dbReference>
<keyword evidence="3" id="KW-1185">Reference proteome</keyword>
<evidence type="ECO:0000313" key="2">
    <source>
        <dbReference type="EMBL" id="AFU03395.1"/>
    </source>
</evidence>
<dbReference type="STRING" id="1133849.O3I_027230"/>
<dbReference type="AlphaFoldDB" id="K0F2N5"/>
<dbReference type="InterPro" id="IPR043519">
    <property type="entry name" value="NT_sf"/>
</dbReference>
<dbReference type="InterPro" id="IPR002934">
    <property type="entry name" value="Polymerase_NTP_transf_dom"/>
</dbReference>
<name>K0F2N5_NOCB7</name>
<dbReference type="EMBL" id="CP003876">
    <property type="protein sequence ID" value="AFU03395.1"/>
    <property type="molecule type" value="Genomic_DNA"/>
</dbReference>
<gene>
    <name evidence="2" type="ORF">O3I_027230</name>
</gene>
<sequence length="249" mass="26989">MTDQEFLSRVAARLAALPGTQAVTLGGSRAQGTHTPESDWDLAIYYRGTFDPAALREIGWDGEVSELGGWGGGVFNGGGWFTIEGRKVDVHYRDLDVVEHELAEAEQGRFHWEPLMFHLAGIPSYLLVAELAVNEVLHGTLPRPGYPPALRTAAPPVWRNRAELTLRYATDAYARRGQVTEVAGAIAIAAMATAHAILAARGEWVVNEKRLLARAGLRDIDAIVGRLTPDPEALARQLAAVRHVLATAS</sequence>
<dbReference type="KEGG" id="nbr:O3I_027230"/>
<dbReference type="GO" id="GO:0016779">
    <property type="term" value="F:nucleotidyltransferase activity"/>
    <property type="evidence" value="ECO:0007669"/>
    <property type="project" value="InterPro"/>
</dbReference>
<dbReference type="Pfam" id="PF01909">
    <property type="entry name" value="NTP_transf_2"/>
    <property type="match status" value="1"/>
</dbReference>
<accession>K0F2N5</accession>
<evidence type="ECO:0000313" key="3">
    <source>
        <dbReference type="Proteomes" id="UP000006304"/>
    </source>
</evidence>
<dbReference type="Gene3D" id="3.30.460.10">
    <property type="entry name" value="Beta Polymerase, domain 2"/>
    <property type="match status" value="1"/>
</dbReference>
<feature type="domain" description="Polymerase nucleotidyl transferase" evidence="1">
    <location>
        <begin position="11"/>
        <end position="67"/>
    </location>
</feature>
<evidence type="ECO:0000259" key="1">
    <source>
        <dbReference type="Pfam" id="PF01909"/>
    </source>
</evidence>
<dbReference type="eggNOG" id="COG1708">
    <property type="taxonomic scope" value="Bacteria"/>
</dbReference>
<proteinExistence type="predicted"/>
<reference evidence="2 3" key="1">
    <citation type="journal article" date="2012" name="J. Bacteriol.">
        <title>Complete genome sequence of Nocardia brasiliensis HUJEG-1.</title>
        <authorList>
            <person name="Vera-Cabrera L."/>
            <person name="Ortiz-Lopez R."/>
            <person name="Elizondo-Gonzalez R."/>
            <person name="Perez-Maya A.A."/>
            <person name="Ocampo-Candiani J."/>
        </authorList>
    </citation>
    <scope>NUCLEOTIDE SEQUENCE [LARGE SCALE GENOMIC DNA]</scope>
    <source>
        <strain evidence="3">ATCC 700358</strain>
    </source>
</reference>